<keyword evidence="5 7" id="KW-1133">Transmembrane helix</keyword>
<evidence type="ECO:0000256" key="2">
    <source>
        <dbReference type="ARBA" id="ARBA00022448"/>
    </source>
</evidence>
<evidence type="ECO:0000256" key="3">
    <source>
        <dbReference type="ARBA" id="ARBA00022475"/>
    </source>
</evidence>
<keyword evidence="3" id="KW-1003">Cell membrane</keyword>
<dbReference type="SUPFAM" id="SSF103473">
    <property type="entry name" value="MFS general substrate transporter"/>
    <property type="match status" value="1"/>
</dbReference>
<proteinExistence type="predicted"/>
<dbReference type="Gene3D" id="1.20.1250.20">
    <property type="entry name" value="MFS general substrate transporter like domains"/>
    <property type="match status" value="2"/>
</dbReference>
<feature type="transmembrane region" description="Helical" evidence="7">
    <location>
        <begin position="106"/>
        <end position="124"/>
    </location>
</feature>
<evidence type="ECO:0000313" key="10">
    <source>
        <dbReference type="Proteomes" id="UP001526143"/>
    </source>
</evidence>
<feature type="transmembrane region" description="Helical" evidence="7">
    <location>
        <begin position="75"/>
        <end position="94"/>
    </location>
</feature>
<reference evidence="9 10" key="1">
    <citation type="submission" date="2022-10" db="EMBL/GenBank/DDBJ databases">
        <title>Identification of biosynthetic pathway for the production of the potent trypsin inhibitor radiosumin.</title>
        <authorList>
            <person name="Fewer D.P."/>
            <person name="Delbaje E."/>
            <person name="Ouyang X."/>
            <person name="Agostino P.D."/>
            <person name="Wahlsten M."/>
            <person name="Jokela J."/>
            <person name="Permi P."/>
            <person name="Haapaniemi E."/>
            <person name="Koistinen H."/>
        </authorList>
    </citation>
    <scope>NUCLEOTIDE SEQUENCE [LARGE SCALE GENOMIC DNA]</scope>
    <source>
        <strain evidence="9 10">NIES-515</strain>
    </source>
</reference>
<dbReference type="Pfam" id="PF07690">
    <property type="entry name" value="MFS_1"/>
    <property type="match status" value="1"/>
</dbReference>
<dbReference type="CDD" id="cd17321">
    <property type="entry name" value="MFS_MMR_MDR_like"/>
    <property type="match status" value="1"/>
</dbReference>
<evidence type="ECO:0000256" key="7">
    <source>
        <dbReference type="SAM" id="Phobius"/>
    </source>
</evidence>
<comment type="subcellular location">
    <subcellularLocation>
        <location evidence="1">Cell membrane</location>
        <topology evidence="1">Multi-pass membrane protein</topology>
    </subcellularLocation>
</comment>
<comment type="caution">
    <text evidence="9">The sequence shown here is derived from an EMBL/GenBank/DDBJ whole genome shotgun (WGS) entry which is preliminary data.</text>
</comment>
<feature type="domain" description="Major facilitator superfamily (MFS) profile" evidence="8">
    <location>
        <begin position="1"/>
        <end position="347"/>
    </location>
</feature>
<keyword evidence="4 7" id="KW-0812">Transmembrane</keyword>
<keyword evidence="2" id="KW-0813">Transport</keyword>
<sequence>MTQVFSQEERGRALGIVNAIGTLGVAIGPGLGGLLMSVGGWRLTFLVNVPLGLVAIFIVAFALPSLASSKISQSFDLVGAGLMTLTLTCFALFMTRIQTFGFGESIELILLVVAAIGLVCFLIVESRLKEPMLDIGIFRLADFSLNLLLLAMMFAVVAGMQLLLPVFLAVGKHYPPQEIGLLLTVLPLAAALASPIAGILSDRFGSRPVSMIGLLLMGLGCWGASGLNAESTVLGFLIRTVPLELGLGVFTAPNSDTIMSCVPQERIGIASGLWSLSRTLGMLSGVALLGTLFTMVTMSDTKFKHQLDVTTAPVEALVKGVDTTFAVMALIVLTSAILGIVLWWRSRSTIAESNAEIAN</sequence>
<keyword evidence="6 7" id="KW-0472">Membrane</keyword>
<dbReference type="PANTHER" id="PTHR42718">
    <property type="entry name" value="MAJOR FACILITATOR SUPERFAMILY MULTIDRUG TRANSPORTER MFSC"/>
    <property type="match status" value="1"/>
</dbReference>
<feature type="transmembrane region" description="Helical" evidence="7">
    <location>
        <begin position="273"/>
        <end position="296"/>
    </location>
</feature>
<dbReference type="PROSITE" id="PS50850">
    <property type="entry name" value="MFS"/>
    <property type="match status" value="1"/>
</dbReference>
<gene>
    <name evidence="9" type="ORF">OGM63_09365</name>
</gene>
<evidence type="ECO:0000256" key="6">
    <source>
        <dbReference type="ARBA" id="ARBA00023136"/>
    </source>
</evidence>
<dbReference type="EMBL" id="JAOWRF010000140">
    <property type="protein sequence ID" value="MCV3213717.1"/>
    <property type="molecule type" value="Genomic_DNA"/>
</dbReference>
<keyword evidence="10" id="KW-1185">Reference proteome</keyword>
<dbReference type="Proteomes" id="UP001526143">
    <property type="component" value="Unassembled WGS sequence"/>
</dbReference>
<evidence type="ECO:0000256" key="5">
    <source>
        <dbReference type="ARBA" id="ARBA00022989"/>
    </source>
</evidence>
<evidence type="ECO:0000256" key="4">
    <source>
        <dbReference type="ARBA" id="ARBA00022692"/>
    </source>
</evidence>
<feature type="transmembrane region" description="Helical" evidence="7">
    <location>
        <begin position="43"/>
        <end position="63"/>
    </location>
</feature>
<evidence type="ECO:0000313" key="9">
    <source>
        <dbReference type="EMBL" id="MCV3213717.1"/>
    </source>
</evidence>
<organism evidence="9 10">
    <name type="scientific">Plectonema radiosum NIES-515</name>
    <dbReference type="NCBI Taxonomy" id="2986073"/>
    <lineage>
        <taxon>Bacteria</taxon>
        <taxon>Bacillati</taxon>
        <taxon>Cyanobacteriota</taxon>
        <taxon>Cyanophyceae</taxon>
        <taxon>Oscillatoriophycideae</taxon>
        <taxon>Oscillatoriales</taxon>
        <taxon>Microcoleaceae</taxon>
        <taxon>Plectonema</taxon>
    </lineage>
</organism>
<dbReference type="InterPro" id="IPR036259">
    <property type="entry name" value="MFS_trans_sf"/>
</dbReference>
<name>A0ABT3AX68_9CYAN</name>
<accession>A0ABT3AX68</accession>
<dbReference type="PANTHER" id="PTHR42718:SF46">
    <property type="entry name" value="BLR6921 PROTEIN"/>
    <property type="match status" value="1"/>
</dbReference>
<feature type="transmembrane region" description="Helical" evidence="7">
    <location>
        <begin position="325"/>
        <end position="344"/>
    </location>
</feature>
<protein>
    <submittedName>
        <fullName evidence="9">MFS transporter</fullName>
    </submittedName>
</protein>
<feature type="transmembrane region" description="Helical" evidence="7">
    <location>
        <begin position="179"/>
        <end position="200"/>
    </location>
</feature>
<evidence type="ECO:0000259" key="8">
    <source>
        <dbReference type="PROSITE" id="PS50850"/>
    </source>
</evidence>
<dbReference type="InterPro" id="IPR020846">
    <property type="entry name" value="MFS_dom"/>
</dbReference>
<feature type="transmembrane region" description="Helical" evidence="7">
    <location>
        <begin position="145"/>
        <end position="167"/>
    </location>
</feature>
<dbReference type="InterPro" id="IPR011701">
    <property type="entry name" value="MFS"/>
</dbReference>
<evidence type="ECO:0000256" key="1">
    <source>
        <dbReference type="ARBA" id="ARBA00004651"/>
    </source>
</evidence>
<feature type="transmembrane region" description="Helical" evidence="7">
    <location>
        <begin position="12"/>
        <end position="31"/>
    </location>
</feature>
<dbReference type="PRINTS" id="PR01036">
    <property type="entry name" value="TCRTETB"/>
</dbReference>